<dbReference type="Gene3D" id="2.130.10.10">
    <property type="entry name" value="YVTN repeat-like/Quinoprotein amine dehydrogenase"/>
    <property type="match status" value="1"/>
</dbReference>
<feature type="coiled-coil region" evidence="1">
    <location>
        <begin position="692"/>
        <end position="755"/>
    </location>
</feature>
<sequence length="1179" mass="134215">MAAALRRVEAPPSAALMALRLDSSHRGSHRRPLIAGIKFTQSGERCIMYDSTGKVFRLNVEKNEWTYLLHAGPKIKSVSLSHEKIPKVAICTGEQVQVFCSETGECLSMFKIAHGGEGREVLFLSNHMEILVFSQSSLHLLSIRTRAATQRTFKVGGQRLSSILAIHLFRHLLLVCTAEGLYAYSPTNLELPLAACQGEFALSSSCVSSGFFAGSPRGSRAIQVWRVNGSGEEGAAMERQPNVYLPSPVDSLQGIQGSARCPRSHPLHDSIVVWSADRALQFVSLPTGTMILVVDLACSSLTCLVAHWRTFAALDKEGAVSFFDLPGLRRMYCAGAGMGSRDDSERRSREAALTGQHGHAAAKRRRHGGGEDEEERGECSWCAISNDGGQLEGGEWKAKRKELQGVLARCKEFPSERRRKVWSFLLQLPGSRRQQQLLLKQDAVRMAQITWKEQDSEDRDLSSPLSQRAWKVYNGVSCWCKLFAFVPEVILLVRSFCRIFKDDGFALELVIFFLLNRGGDWFRQWPLLPSYDLQCVLRLLERSDPFLWTRLKTYGEQVATLTWRMLCTACCDHMTSSQWGLVLDHVLSRRHFFLHCLVVAVYQGFRSLLSATVDFHLVEGMRRFKVGSVEQLLEDAMKVERLCEGLDDVLLDELKAREEEREEEILGSHLYPPFTNFSQSAVDYREQHVGYLQDGKEIMRRLQEREEEEERRQRKMVQQMCRAMETSRDEHERRIRQYEAAIDDLSSDIKRTQRQSSELMWKRLHNAKRSAELLDRQRLQQEKAKERMDQIARGWEDIAALDQEGMKRREGQRDLERKTVEVNMKQQERLEEELARSARIEIHVEREARRQVRELKKINFDSRSHVEHLQDRNTEESARRSDMFQLMNAVADVTREMQRRKEDVDDLVHTESEETLNRMRQVFRQIKASYHKARQRDLLPHEAPPRRLRHEEFASSLPPDRPGGRRRDRRLVGEEAGKFKSDGRQEEAAGGARASQPHQEQEKDSTCPSRSRVNGEQGAGASARLAASHEEHAGRLLGKNPPARRPDSVMEEEDVYHSHQTRRHSHRAGAGAGGGAKQQSGQQGYWQMRAALAGVNLKLDFPARDMVDRSCESSGEKLLEDWTMSSSKTLLTSGDLLEGSSFVSSSIGPVDSEGMRCRDEQQDCGIDVVKFEDSQRSFL</sequence>
<name>L1JLN7_GUITC</name>
<dbReference type="InterPro" id="IPR036322">
    <property type="entry name" value="WD40_repeat_dom_sf"/>
</dbReference>
<dbReference type="Proteomes" id="UP000011087">
    <property type="component" value="Unassembled WGS sequence"/>
</dbReference>
<dbReference type="InterPro" id="IPR015943">
    <property type="entry name" value="WD40/YVTN_repeat-like_dom_sf"/>
</dbReference>
<feature type="compositionally biased region" description="Basic and acidic residues" evidence="2">
    <location>
        <begin position="935"/>
        <end position="953"/>
    </location>
</feature>
<feature type="region of interest" description="Disordered" evidence="2">
    <location>
        <begin position="931"/>
        <end position="1083"/>
    </location>
</feature>
<dbReference type="PaxDb" id="55529-EKX49461"/>
<reference evidence="3 5" key="1">
    <citation type="journal article" date="2012" name="Nature">
        <title>Algal genomes reveal evolutionary mosaicism and the fate of nucleomorphs.</title>
        <authorList>
            <consortium name="DOE Joint Genome Institute"/>
            <person name="Curtis B.A."/>
            <person name="Tanifuji G."/>
            <person name="Burki F."/>
            <person name="Gruber A."/>
            <person name="Irimia M."/>
            <person name="Maruyama S."/>
            <person name="Arias M.C."/>
            <person name="Ball S.G."/>
            <person name="Gile G.H."/>
            <person name="Hirakawa Y."/>
            <person name="Hopkins J.F."/>
            <person name="Kuo A."/>
            <person name="Rensing S.A."/>
            <person name="Schmutz J."/>
            <person name="Symeonidi A."/>
            <person name="Elias M."/>
            <person name="Eveleigh R.J."/>
            <person name="Herman E.K."/>
            <person name="Klute M.J."/>
            <person name="Nakayama T."/>
            <person name="Obornik M."/>
            <person name="Reyes-Prieto A."/>
            <person name="Armbrust E.V."/>
            <person name="Aves S.J."/>
            <person name="Beiko R.G."/>
            <person name="Coutinho P."/>
            <person name="Dacks J.B."/>
            <person name="Durnford D.G."/>
            <person name="Fast N.M."/>
            <person name="Green B.R."/>
            <person name="Grisdale C.J."/>
            <person name="Hempel F."/>
            <person name="Henrissat B."/>
            <person name="Hoppner M.P."/>
            <person name="Ishida K."/>
            <person name="Kim E."/>
            <person name="Koreny L."/>
            <person name="Kroth P.G."/>
            <person name="Liu Y."/>
            <person name="Malik S.B."/>
            <person name="Maier U.G."/>
            <person name="McRose D."/>
            <person name="Mock T."/>
            <person name="Neilson J.A."/>
            <person name="Onodera N.T."/>
            <person name="Poole A.M."/>
            <person name="Pritham E.J."/>
            <person name="Richards T.A."/>
            <person name="Rocap G."/>
            <person name="Roy S.W."/>
            <person name="Sarai C."/>
            <person name="Schaack S."/>
            <person name="Shirato S."/>
            <person name="Slamovits C.H."/>
            <person name="Spencer D.F."/>
            <person name="Suzuki S."/>
            <person name="Worden A.Z."/>
            <person name="Zauner S."/>
            <person name="Barry K."/>
            <person name="Bell C."/>
            <person name="Bharti A.K."/>
            <person name="Crow J.A."/>
            <person name="Grimwood J."/>
            <person name="Kramer R."/>
            <person name="Lindquist E."/>
            <person name="Lucas S."/>
            <person name="Salamov A."/>
            <person name="McFadden G.I."/>
            <person name="Lane C.E."/>
            <person name="Keeling P.J."/>
            <person name="Gray M.W."/>
            <person name="Grigoriev I.V."/>
            <person name="Archibald J.M."/>
        </authorList>
    </citation>
    <scope>NUCLEOTIDE SEQUENCE</scope>
    <source>
        <strain evidence="3 5">CCMP2712</strain>
    </source>
</reference>
<evidence type="ECO:0000313" key="5">
    <source>
        <dbReference type="Proteomes" id="UP000011087"/>
    </source>
</evidence>
<reference evidence="4" key="3">
    <citation type="submission" date="2016-03" db="UniProtKB">
        <authorList>
            <consortium name="EnsemblProtists"/>
        </authorList>
    </citation>
    <scope>IDENTIFICATION</scope>
</reference>
<reference evidence="5" key="2">
    <citation type="submission" date="2012-11" db="EMBL/GenBank/DDBJ databases">
        <authorList>
            <person name="Kuo A."/>
            <person name="Curtis B.A."/>
            <person name="Tanifuji G."/>
            <person name="Burki F."/>
            <person name="Gruber A."/>
            <person name="Irimia M."/>
            <person name="Maruyama S."/>
            <person name="Arias M.C."/>
            <person name="Ball S.G."/>
            <person name="Gile G.H."/>
            <person name="Hirakawa Y."/>
            <person name="Hopkins J.F."/>
            <person name="Rensing S.A."/>
            <person name="Schmutz J."/>
            <person name="Symeonidi A."/>
            <person name="Elias M."/>
            <person name="Eveleigh R.J."/>
            <person name="Herman E.K."/>
            <person name="Klute M.J."/>
            <person name="Nakayama T."/>
            <person name="Obornik M."/>
            <person name="Reyes-Prieto A."/>
            <person name="Armbrust E.V."/>
            <person name="Aves S.J."/>
            <person name="Beiko R.G."/>
            <person name="Coutinho P."/>
            <person name="Dacks J.B."/>
            <person name="Durnford D.G."/>
            <person name="Fast N.M."/>
            <person name="Green B.R."/>
            <person name="Grisdale C."/>
            <person name="Hempe F."/>
            <person name="Henrissat B."/>
            <person name="Hoppner M.P."/>
            <person name="Ishida K.-I."/>
            <person name="Kim E."/>
            <person name="Koreny L."/>
            <person name="Kroth P.G."/>
            <person name="Liu Y."/>
            <person name="Malik S.-B."/>
            <person name="Maier U.G."/>
            <person name="McRose D."/>
            <person name="Mock T."/>
            <person name="Neilson J.A."/>
            <person name="Onodera N.T."/>
            <person name="Poole A.M."/>
            <person name="Pritham E.J."/>
            <person name="Richards T.A."/>
            <person name="Rocap G."/>
            <person name="Roy S.W."/>
            <person name="Sarai C."/>
            <person name="Schaack S."/>
            <person name="Shirato S."/>
            <person name="Slamovits C.H."/>
            <person name="Spencer D.F."/>
            <person name="Suzuki S."/>
            <person name="Worden A.Z."/>
            <person name="Zauner S."/>
            <person name="Barry K."/>
            <person name="Bell C."/>
            <person name="Bharti A.K."/>
            <person name="Crow J.A."/>
            <person name="Grimwood J."/>
            <person name="Kramer R."/>
            <person name="Lindquist E."/>
            <person name="Lucas S."/>
            <person name="Salamov A."/>
            <person name="McFadden G.I."/>
            <person name="Lane C.E."/>
            <person name="Keeling P.J."/>
            <person name="Gray M.W."/>
            <person name="Grigoriev I.V."/>
            <person name="Archibald J.M."/>
        </authorList>
    </citation>
    <scope>NUCLEOTIDE SEQUENCE</scope>
    <source>
        <strain evidence="5">CCMP2712</strain>
    </source>
</reference>
<dbReference type="EMBL" id="JH992982">
    <property type="protein sequence ID" value="EKX49461.1"/>
    <property type="molecule type" value="Genomic_DNA"/>
</dbReference>
<evidence type="ECO:0000313" key="4">
    <source>
        <dbReference type="EnsemblProtists" id="EKX49461"/>
    </source>
</evidence>
<dbReference type="AlphaFoldDB" id="L1JLN7"/>
<dbReference type="GeneID" id="17305923"/>
<feature type="compositionally biased region" description="Basic and acidic residues" evidence="2">
    <location>
        <begin position="340"/>
        <end position="350"/>
    </location>
</feature>
<accession>L1JLN7</accession>
<keyword evidence="5" id="KW-1185">Reference proteome</keyword>
<dbReference type="RefSeq" id="XP_005836441.1">
    <property type="nucleotide sequence ID" value="XM_005836384.1"/>
</dbReference>
<feature type="region of interest" description="Disordered" evidence="2">
    <location>
        <begin position="338"/>
        <end position="374"/>
    </location>
</feature>
<proteinExistence type="predicted"/>
<evidence type="ECO:0000256" key="1">
    <source>
        <dbReference type="SAM" id="Coils"/>
    </source>
</evidence>
<gene>
    <name evidence="3" type="ORF">GUITHDRAFT_104989</name>
</gene>
<dbReference type="HOGENOM" id="CLU_273254_0_0_1"/>
<keyword evidence="1" id="KW-0175">Coiled coil</keyword>
<feature type="compositionally biased region" description="Basic and acidic residues" evidence="2">
    <location>
        <begin position="962"/>
        <end position="987"/>
    </location>
</feature>
<dbReference type="SUPFAM" id="SSF50978">
    <property type="entry name" value="WD40 repeat-like"/>
    <property type="match status" value="1"/>
</dbReference>
<dbReference type="EnsemblProtists" id="EKX49461">
    <property type="protein sequence ID" value="EKX49461"/>
    <property type="gene ID" value="GUITHDRAFT_104989"/>
</dbReference>
<evidence type="ECO:0000313" key="3">
    <source>
        <dbReference type="EMBL" id="EKX49461.1"/>
    </source>
</evidence>
<organism evidence="3">
    <name type="scientific">Guillardia theta (strain CCMP2712)</name>
    <name type="common">Cryptophyte</name>
    <dbReference type="NCBI Taxonomy" id="905079"/>
    <lineage>
        <taxon>Eukaryota</taxon>
        <taxon>Cryptophyceae</taxon>
        <taxon>Pyrenomonadales</taxon>
        <taxon>Geminigeraceae</taxon>
        <taxon>Guillardia</taxon>
    </lineage>
</organism>
<dbReference type="OrthoDB" id="5578278at2759"/>
<evidence type="ECO:0000256" key="2">
    <source>
        <dbReference type="SAM" id="MobiDB-lite"/>
    </source>
</evidence>
<evidence type="ECO:0008006" key="6">
    <source>
        <dbReference type="Google" id="ProtNLM"/>
    </source>
</evidence>
<protein>
    <recommendedName>
        <fullName evidence="6">Rab-GAP TBC domain-containing protein</fullName>
    </recommendedName>
</protein>
<dbReference type="KEGG" id="gtt:GUITHDRAFT_104989"/>
<dbReference type="eggNOG" id="ENOG502S8PD">
    <property type="taxonomic scope" value="Eukaryota"/>
</dbReference>